<organism evidence="1">
    <name type="scientific">marine metagenome</name>
    <dbReference type="NCBI Taxonomy" id="408172"/>
    <lineage>
        <taxon>unclassified sequences</taxon>
        <taxon>metagenomes</taxon>
        <taxon>ecological metagenomes</taxon>
    </lineage>
</organism>
<gene>
    <name evidence="1" type="ORF">METZ01_LOCUS319786</name>
</gene>
<reference evidence="1" key="1">
    <citation type="submission" date="2018-05" db="EMBL/GenBank/DDBJ databases">
        <authorList>
            <person name="Lanie J.A."/>
            <person name="Ng W.-L."/>
            <person name="Kazmierczak K.M."/>
            <person name="Andrzejewski T.M."/>
            <person name="Davidsen T.M."/>
            <person name="Wayne K.J."/>
            <person name="Tettelin H."/>
            <person name="Glass J.I."/>
            <person name="Rusch D."/>
            <person name="Podicherti R."/>
            <person name="Tsui H.-C.T."/>
            <person name="Winkler M.E."/>
        </authorList>
    </citation>
    <scope>NUCLEOTIDE SEQUENCE</scope>
</reference>
<dbReference type="AlphaFoldDB" id="A0A382P4S0"/>
<evidence type="ECO:0000313" key="1">
    <source>
        <dbReference type="EMBL" id="SVC66932.1"/>
    </source>
</evidence>
<sequence>MTLTSLIESLGPVTVLDLVKGETVIA</sequence>
<dbReference type="EMBL" id="UINC01104058">
    <property type="protein sequence ID" value="SVC66932.1"/>
    <property type="molecule type" value="Genomic_DNA"/>
</dbReference>
<protein>
    <submittedName>
        <fullName evidence="1">Uncharacterized protein</fullName>
    </submittedName>
</protein>
<name>A0A382P4S0_9ZZZZ</name>
<accession>A0A382P4S0</accession>
<proteinExistence type="predicted"/>